<evidence type="ECO:0000313" key="1">
    <source>
        <dbReference type="EMBL" id="SMO73786.1"/>
    </source>
</evidence>
<proteinExistence type="predicted"/>
<gene>
    <name evidence="1" type="ORF">SAMN06265219_10932</name>
</gene>
<dbReference type="AlphaFoldDB" id="A0A521DQ01"/>
<keyword evidence="2" id="KW-1185">Reference proteome</keyword>
<dbReference type="Proteomes" id="UP000317557">
    <property type="component" value="Unassembled WGS sequence"/>
</dbReference>
<protein>
    <submittedName>
        <fullName evidence="1">Uncharacterized protein</fullName>
    </submittedName>
</protein>
<name>A0A521DQ01_9BACT</name>
<sequence>MYEHTRSSKLWLYDPLQFLPPTLDQRMDFNTVTIRVLYKIDTLSPA</sequence>
<reference evidence="1 2" key="1">
    <citation type="submission" date="2017-05" db="EMBL/GenBank/DDBJ databases">
        <authorList>
            <person name="Varghese N."/>
            <person name="Submissions S."/>
        </authorList>
    </citation>
    <scope>NUCLEOTIDE SEQUENCE [LARGE SCALE GENOMIC DNA]</scope>
    <source>
        <strain evidence="1 2">DSM 21985</strain>
    </source>
</reference>
<dbReference type="EMBL" id="FXTP01000009">
    <property type="protein sequence ID" value="SMO73786.1"/>
    <property type="molecule type" value="Genomic_DNA"/>
</dbReference>
<organism evidence="1 2">
    <name type="scientific">Gracilimonas mengyeensis</name>
    <dbReference type="NCBI Taxonomy" id="1302730"/>
    <lineage>
        <taxon>Bacteria</taxon>
        <taxon>Pseudomonadati</taxon>
        <taxon>Balneolota</taxon>
        <taxon>Balneolia</taxon>
        <taxon>Balneolales</taxon>
        <taxon>Balneolaceae</taxon>
        <taxon>Gracilimonas</taxon>
    </lineage>
</organism>
<evidence type="ECO:0000313" key="2">
    <source>
        <dbReference type="Proteomes" id="UP000317557"/>
    </source>
</evidence>
<accession>A0A521DQ01</accession>